<dbReference type="PANTHER" id="PTHR43673">
    <property type="entry name" value="NAD(P)H NITROREDUCTASE YDGI-RELATED"/>
    <property type="match status" value="1"/>
</dbReference>
<evidence type="ECO:0000256" key="3">
    <source>
        <dbReference type="ARBA" id="ARBA00022630"/>
    </source>
</evidence>
<dbReference type="RefSeq" id="WP_255901019.1">
    <property type="nucleotide sequence ID" value="NZ_JAFMZO010000002.1"/>
</dbReference>
<proteinExistence type="inferred from homology"/>
<dbReference type="PANTHER" id="PTHR43673:SF2">
    <property type="entry name" value="NITROREDUCTASE"/>
    <property type="match status" value="1"/>
</dbReference>
<gene>
    <name evidence="8" type="ORF">ACFSJU_13200</name>
</gene>
<dbReference type="Proteomes" id="UP001597387">
    <property type="component" value="Unassembled WGS sequence"/>
</dbReference>
<evidence type="ECO:0000313" key="9">
    <source>
        <dbReference type="Proteomes" id="UP001597387"/>
    </source>
</evidence>
<evidence type="ECO:0000256" key="6">
    <source>
        <dbReference type="ARBA" id="ARBA00023002"/>
    </source>
</evidence>
<dbReference type="Pfam" id="PF00881">
    <property type="entry name" value="Nitroreductase"/>
    <property type="match status" value="1"/>
</dbReference>
<dbReference type="EMBL" id="JBHUHZ010000002">
    <property type="protein sequence ID" value="MFD2163357.1"/>
    <property type="molecule type" value="Genomic_DNA"/>
</dbReference>
<dbReference type="CDD" id="cd02149">
    <property type="entry name" value="NfsB-like"/>
    <property type="match status" value="1"/>
</dbReference>
<evidence type="ECO:0000256" key="4">
    <source>
        <dbReference type="ARBA" id="ARBA00022643"/>
    </source>
</evidence>
<reference evidence="9" key="1">
    <citation type="journal article" date="2019" name="Int. J. Syst. Evol. Microbiol.">
        <title>The Global Catalogue of Microorganisms (GCM) 10K type strain sequencing project: providing services to taxonomists for standard genome sequencing and annotation.</title>
        <authorList>
            <consortium name="The Broad Institute Genomics Platform"/>
            <consortium name="The Broad Institute Genome Sequencing Center for Infectious Disease"/>
            <person name="Wu L."/>
            <person name="Ma J."/>
        </authorList>
    </citation>
    <scope>NUCLEOTIDE SEQUENCE [LARGE SCALE GENOMIC DNA]</scope>
    <source>
        <strain evidence="9">KCTC 42217</strain>
    </source>
</reference>
<dbReference type="SUPFAM" id="SSF55469">
    <property type="entry name" value="FMN-dependent nitroreductase-like"/>
    <property type="match status" value="1"/>
</dbReference>
<keyword evidence="6" id="KW-0560">Oxidoreductase</keyword>
<accession>A0ABW4ZPG0</accession>
<organism evidence="8 9">
    <name type="scientific">Paradesertivirga mongoliensis</name>
    <dbReference type="NCBI Taxonomy" id="2100740"/>
    <lineage>
        <taxon>Bacteria</taxon>
        <taxon>Pseudomonadati</taxon>
        <taxon>Bacteroidota</taxon>
        <taxon>Sphingobacteriia</taxon>
        <taxon>Sphingobacteriales</taxon>
        <taxon>Sphingobacteriaceae</taxon>
        <taxon>Paradesertivirga</taxon>
    </lineage>
</organism>
<keyword evidence="5" id="KW-0521">NADP</keyword>
<protein>
    <submittedName>
        <fullName evidence="8">NAD(P)H-dependent oxidoreductase</fullName>
    </submittedName>
</protein>
<keyword evidence="9" id="KW-1185">Reference proteome</keyword>
<feature type="domain" description="Nitroreductase" evidence="7">
    <location>
        <begin position="9"/>
        <end position="183"/>
    </location>
</feature>
<dbReference type="InterPro" id="IPR033878">
    <property type="entry name" value="NfsB-like"/>
</dbReference>
<dbReference type="InterPro" id="IPR029479">
    <property type="entry name" value="Nitroreductase"/>
</dbReference>
<keyword evidence="3" id="KW-0285">Flavoprotein</keyword>
<evidence type="ECO:0000256" key="2">
    <source>
        <dbReference type="ARBA" id="ARBA00007118"/>
    </source>
</evidence>
<name>A0ABW4ZPG0_9SPHI</name>
<keyword evidence="4" id="KW-0288">FMN</keyword>
<evidence type="ECO:0000259" key="7">
    <source>
        <dbReference type="Pfam" id="PF00881"/>
    </source>
</evidence>
<sequence length="208" mass="23135">MDILSLLNWRYAAKRMTGQKIPQEKVEVILESIRLSASSIGLQPYRVIVIEDPSLLAQIKPVANNQAQITEASHLLVFAAWTDITETSIEEYLNLIAQERNVSIESLAPMRAYFQGLKNNTPEQNFNWAARQAYIALGTGLIAAASQEVDATPMEGFDSAALDQILNLPEKGLQSVSIMALGYRDVNQDWLVGQPKVRTPKSKFFLSL</sequence>
<dbReference type="Gene3D" id="3.40.109.10">
    <property type="entry name" value="NADH Oxidase"/>
    <property type="match status" value="1"/>
</dbReference>
<dbReference type="InterPro" id="IPR000415">
    <property type="entry name" value="Nitroreductase-like"/>
</dbReference>
<evidence type="ECO:0000313" key="8">
    <source>
        <dbReference type="EMBL" id="MFD2163357.1"/>
    </source>
</evidence>
<evidence type="ECO:0000256" key="5">
    <source>
        <dbReference type="ARBA" id="ARBA00022857"/>
    </source>
</evidence>
<comment type="cofactor">
    <cofactor evidence="1">
        <name>FMN</name>
        <dbReference type="ChEBI" id="CHEBI:58210"/>
    </cofactor>
</comment>
<comment type="similarity">
    <text evidence="2">Belongs to the nitroreductase family.</text>
</comment>
<evidence type="ECO:0000256" key="1">
    <source>
        <dbReference type="ARBA" id="ARBA00001917"/>
    </source>
</evidence>
<comment type="caution">
    <text evidence="8">The sequence shown here is derived from an EMBL/GenBank/DDBJ whole genome shotgun (WGS) entry which is preliminary data.</text>
</comment>